<dbReference type="InterPro" id="IPR015422">
    <property type="entry name" value="PyrdxlP-dep_Trfase_small"/>
</dbReference>
<dbReference type="GO" id="GO:0019346">
    <property type="term" value="P:transsulfuration"/>
    <property type="evidence" value="ECO:0007669"/>
    <property type="project" value="InterPro"/>
</dbReference>
<dbReference type="NCBIfam" id="NF005758">
    <property type="entry name" value="PRK07582.1"/>
    <property type="match status" value="1"/>
</dbReference>
<dbReference type="RefSeq" id="WP_085151550.1">
    <property type="nucleotide sequence ID" value="NZ_AP022612.1"/>
</dbReference>
<dbReference type="AlphaFoldDB" id="A0A7I7XYK3"/>
<dbReference type="PANTHER" id="PTHR11808:SF85">
    <property type="entry name" value="CYSTATHIONINE GAMMA-LYASE-RELATED"/>
    <property type="match status" value="1"/>
</dbReference>
<keyword evidence="3 5" id="KW-0663">Pyridoxal phosphate</keyword>
<comment type="similarity">
    <text evidence="5">Belongs to the trans-sulfuration enzymes family.</text>
</comment>
<dbReference type="EMBL" id="AP022612">
    <property type="protein sequence ID" value="BBZ34386.1"/>
    <property type="molecule type" value="Genomic_DNA"/>
</dbReference>
<dbReference type="Pfam" id="PF01053">
    <property type="entry name" value="Cys_Met_Meta_PP"/>
    <property type="match status" value="1"/>
</dbReference>
<evidence type="ECO:0000256" key="3">
    <source>
        <dbReference type="ARBA" id="ARBA00022898"/>
    </source>
</evidence>
<accession>A0A7I7XYK3</accession>
<reference evidence="6" key="2">
    <citation type="submission" date="2020-02" db="EMBL/GenBank/DDBJ databases">
        <authorList>
            <person name="Matsumoto Y."/>
            <person name="Motooka D."/>
            <person name="Nakamura S."/>
        </authorList>
    </citation>
    <scope>NUCLEOTIDE SEQUENCE</scope>
    <source>
        <strain evidence="6">JCM 13671</strain>
    </source>
</reference>
<evidence type="ECO:0000256" key="5">
    <source>
        <dbReference type="RuleBase" id="RU362118"/>
    </source>
</evidence>
<evidence type="ECO:0000256" key="1">
    <source>
        <dbReference type="ARBA" id="ARBA00001933"/>
    </source>
</evidence>
<dbReference type="InterPro" id="IPR015421">
    <property type="entry name" value="PyrdxlP-dep_Trfase_major"/>
</dbReference>
<keyword evidence="7" id="KW-1185">Reference proteome</keyword>
<keyword evidence="4" id="KW-0028">Amino-acid biosynthesis</keyword>
<comment type="subunit">
    <text evidence="2">Homotetramer.</text>
</comment>
<sequence length="371" mass="39038">MVDSYGSSTRTVKAVSSQAVPGQPVMATPVPVSAYHLSGDEDAGLDTYGRSSNPTWRQLESALAQLEGATDALVFGSGMAAISAVLRTLAKPGSVLVVPADGYYQVRAYATEYLASQGITVRLASCHEMLEQAEHADVVLAETPANPSLDVVDLHKLGMVCRRRGARLVVDNTTATPLAQQPLSFGADLVVASATKALSGHSDLLSGYVAGSQPDVMAAIARERLLSGAVLGAFDTWLVLRSLGSAGLRFERQCVNAQAVATMLASHPTVRSVRYPGLPSDPSHPVASTQMTRFGGLVSAELDDTAAAHRLVERSELLVAATSFGGIHTSVDRRARWGDDVKDGFVRISAGIEDTDDLVADIERALSDPGR</sequence>
<dbReference type="GO" id="GO:0009086">
    <property type="term" value="P:methionine biosynthetic process"/>
    <property type="evidence" value="ECO:0007669"/>
    <property type="project" value="UniProtKB-KW"/>
</dbReference>
<evidence type="ECO:0000313" key="6">
    <source>
        <dbReference type="EMBL" id="BBZ34386.1"/>
    </source>
</evidence>
<dbReference type="SUPFAM" id="SSF53383">
    <property type="entry name" value="PLP-dependent transferases"/>
    <property type="match status" value="1"/>
</dbReference>
<dbReference type="GO" id="GO:0030170">
    <property type="term" value="F:pyridoxal phosphate binding"/>
    <property type="evidence" value="ECO:0007669"/>
    <property type="project" value="InterPro"/>
</dbReference>
<organism evidence="6 7">
    <name type="scientific">Mycolicibacterium confluentis</name>
    <dbReference type="NCBI Taxonomy" id="28047"/>
    <lineage>
        <taxon>Bacteria</taxon>
        <taxon>Bacillati</taxon>
        <taxon>Actinomycetota</taxon>
        <taxon>Actinomycetes</taxon>
        <taxon>Mycobacteriales</taxon>
        <taxon>Mycobacteriaceae</taxon>
        <taxon>Mycolicibacterium</taxon>
    </lineage>
</organism>
<gene>
    <name evidence="6" type="ORF">MCNF_29910</name>
</gene>
<dbReference type="GO" id="GO:0004123">
    <property type="term" value="F:cystathionine gamma-lyase activity"/>
    <property type="evidence" value="ECO:0007669"/>
    <property type="project" value="TreeGrafter"/>
</dbReference>
<proteinExistence type="inferred from homology"/>
<reference evidence="6" key="1">
    <citation type="journal article" date="2019" name="Emerg. Microbes Infect.">
        <title>Comprehensive subspecies identification of 175 nontuberculous mycobacteria species based on 7547 genomic profiles.</title>
        <authorList>
            <person name="Matsumoto Y."/>
            <person name="Kinjo T."/>
            <person name="Motooka D."/>
            <person name="Nabeya D."/>
            <person name="Jung N."/>
            <person name="Uechi K."/>
            <person name="Horii T."/>
            <person name="Iida T."/>
            <person name="Fujita J."/>
            <person name="Nakamura S."/>
        </authorList>
    </citation>
    <scope>NUCLEOTIDE SEQUENCE [LARGE SCALE GENOMIC DNA]</scope>
    <source>
        <strain evidence="6">JCM 13671</strain>
    </source>
</reference>
<dbReference type="Proteomes" id="UP000466931">
    <property type="component" value="Chromosome"/>
</dbReference>
<dbReference type="GO" id="GO:0019343">
    <property type="term" value="P:cysteine biosynthetic process via cystathionine"/>
    <property type="evidence" value="ECO:0007669"/>
    <property type="project" value="TreeGrafter"/>
</dbReference>
<evidence type="ECO:0000256" key="2">
    <source>
        <dbReference type="ARBA" id="ARBA00011881"/>
    </source>
</evidence>
<dbReference type="Gene3D" id="3.90.1150.10">
    <property type="entry name" value="Aspartate Aminotransferase, domain 1"/>
    <property type="match status" value="1"/>
</dbReference>
<dbReference type="InterPro" id="IPR000277">
    <property type="entry name" value="Cys/Met-Metab_PyrdxlP-dep_enz"/>
</dbReference>
<dbReference type="PIRSF" id="PIRSF001434">
    <property type="entry name" value="CGS"/>
    <property type="match status" value="1"/>
</dbReference>
<dbReference type="Gene3D" id="3.40.640.10">
    <property type="entry name" value="Type I PLP-dependent aspartate aminotransferase-like (Major domain)"/>
    <property type="match status" value="1"/>
</dbReference>
<keyword evidence="6" id="KW-0456">Lyase</keyword>
<dbReference type="InterPro" id="IPR015424">
    <property type="entry name" value="PyrdxlP-dep_Trfase"/>
</dbReference>
<protein>
    <submittedName>
        <fullName evidence="6">Cystathionine gamma-lyase</fullName>
    </submittedName>
</protein>
<evidence type="ECO:0000256" key="4">
    <source>
        <dbReference type="ARBA" id="ARBA00023167"/>
    </source>
</evidence>
<dbReference type="PANTHER" id="PTHR11808">
    <property type="entry name" value="TRANS-SULFURATION ENZYME FAMILY MEMBER"/>
    <property type="match status" value="1"/>
</dbReference>
<comment type="cofactor">
    <cofactor evidence="1 5">
        <name>pyridoxal 5'-phosphate</name>
        <dbReference type="ChEBI" id="CHEBI:597326"/>
    </cofactor>
</comment>
<name>A0A7I7XYK3_9MYCO</name>
<evidence type="ECO:0000313" key="7">
    <source>
        <dbReference type="Proteomes" id="UP000466931"/>
    </source>
</evidence>
<dbReference type="GO" id="GO:0005737">
    <property type="term" value="C:cytoplasm"/>
    <property type="evidence" value="ECO:0007669"/>
    <property type="project" value="TreeGrafter"/>
</dbReference>
<keyword evidence="4" id="KW-0486">Methionine biosynthesis</keyword>
<dbReference type="OrthoDB" id="9780685at2"/>